<dbReference type="AlphaFoldDB" id="A0A0F4Z5S2"/>
<organism evidence="3 4">
    <name type="scientific">Rasamsonia emersonii (strain ATCC 16479 / CBS 393.64 / IMI 116815)</name>
    <dbReference type="NCBI Taxonomy" id="1408163"/>
    <lineage>
        <taxon>Eukaryota</taxon>
        <taxon>Fungi</taxon>
        <taxon>Dikarya</taxon>
        <taxon>Ascomycota</taxon>
        <taxon>Pezizomycotina</taxon>
        <taxon>Eurotiomycetes</taxon>
        <taxon>Eurotiomycetidae</taxon>
        <taxon>Eurotiales</taxon>
        <taxon>Trichocomaceae</taxon>
        <taxon>Rasamsonia</taxon>
    </lineage>
</organism>
<dbReference type="GeneID" id="25312124"/>
<feature type="region of interest" description="Disordered" evidence="1">
    <location>
        <begin position="1"/>
        <end position="33"/>
    </location>
</feature>
<proteinExistence type="predicted"/>
<dbReference type="RefSeq" id="XP_013332469.1">
    <property type="nucleotide sequence ID" value="XM_013477015.1"/>
</dbReference>
<evidence type="ECO:0000313" key="4">
    <source>
        <dbReference type="Proteomes" id="UP000053958"/>
    </source>
</evidence>
<evidence type="ECO:0000313" key="3">
    <source>
        <dbReference type="EMBL" id="KKA25857.1"/>
    </source>
</evidence>
<dbReference type="EMBL" id="LASV01000007">
    <property type="protein sequence ID" value="KKA25857.1"/>
    <property type="molecule type" value="Genomic_DNA"/>
</dbReference>
<comment type="caution">
    <text evidence="3">The sequence shown here is derived from an EMBL/GenBank/DDBJ whole genome shotgun (WGS) entry which is preliminary data.</text>
</comment>
<keyword evidence="4" id="KW-1185">Reference proteome</keyword>
<protein>
    <recommendedName>
        <fullName evidence="2">DUF7924 domain-containing protein</fullName>
    </recommendedName>
</protein>
<evidence type="ECO:0000259" key="2">
    <source>
        <dbReference type="Pfam" id="PF25545"/>
    </source>
</evidence>
<name>A0A0F4Z5S2_RASE3</name>
<gene>
    <name evidence="3" type="ORF">T310_0060</name>
</gene>
<dbReference type="OrthoDB" id="5400850at2759"/>
<dbReference type="STRING" id="1408163.A0A0F4Z5S2"/>
<sequence length="489" mass="55424">MKARTGRSKAAPLSETAAKKRKTTRKASVSQQHLSPTFSDSELIWIYSYSAKQRHNEAVAETQKSTYLAPIPHWWAILDHISNLKTVQLPSLPPARRQQQRRLAGSAPDQQSSNDIDLKTHPVSFWTHNYCWPKEYFQADHRTERYFTQKNDSMISSNPKKRKIVSYYSRPGGKTDSLREYHVSKRLAKRRVYMKEERHGITDENKTLYTTLTEKPQQRITEVLPFYAPYFEALCEKLQGRNNARILHDLLPILAPSAEKLALLPENHHLEKLIEGYNEPWDYARPLERAPSAAGLFNQLAKLFANSEGTPTPGSPYLGSYWIYFPFLACEAACGDVQIADRQNAHAAGIAVMGIVELFKRVEREAELDRESSLFRLLSTSPRSGSTAITRSLSTGKRQSIDIPFKLSRSFHNSRAQGATLQPGSSRTSTISGCRSTLRGFAPSSIYCRHRALLKFLCGPTSHFHRPGRPSSCIIERTSPGYSQLVSQW</sequence>
<evidence type="ECO:0000256" key="1">
    <source>
        <dbReference type="SAM" id="MobiDB-lite"/>
    </source>
</evidence>
<feature type="region of interest" description="Disordered" evidence="1">
    <location>
        <begin position="94"/>
        <end position="115"/>
    </location>
</feature>
<dbReference type="Proteomes" id="UP000053958">
    <property type="component" value="Unassembled WGS sequence"/>
</dbReference>
<accession>A0A0F4Z5S2</accession>
<dbReference type="Pfam" id="PF25545">
    <property type="entry name" value="DUF7924"/>
    <property type="match status" value="1"/>
</dbReference>
<feature type="compositionally biased region" description="Low complexity" evidence="1">
    <location>
        <begin position="94"/>
        <end position="107"/>
    </location>
</feature>
<reference evidence="3 4" key="1">
    <citation type="submission" date="2015-04" db="EMBL/GenBank/DDBJ databases">
        <authorList>
            <person name="Heijne W.H."/>
            <person name="Fedorova N.D."/>
            <person name="Nierman W.C."/>
            <person name="Vollebregt A.W."/>
            <person name="Zhao Z."/>
            <person name="Wu L."/>
            <person name="Kumar M."/>
            <person name="Stam H."/>
            <person name="van den Berg M.A."/>
            <person name="Pel H.J."/>
        </authorList>
    </citation>
    <scope>NUCLEOTIDE SEQUENCE [LARGE SCALE GENOMIC DNA]</scope>
    <source>
        <strain evidence="3 4">CBS 393.64</strain>
    </source>
</reference>
<feature type="domain" description="DUF7924" evidence="2">
    <location>
        <begin position="231"/>
        <end position="375"/>
    </location>
</feature>
<dbReference type="InterPro" id="IPR057684">
    <property type="entry name" value="DUF7924"/>
</dbReference>